<name>A0A9N8VDY8_FUNMO</name>
<dbReference type="EMBL" id="CAJVPP010000145">
    <property type="protein sequence ID" value="CAG8447491.1"/>
    <property type="molecule type" value="Genomic_DNA"/>
</dbReference>
<comment type="caution">
    <text evidence="1">The sequence shown here is derived from an EMBL/GenBank/DDBJ whole genome shotgun (WGS) entry which is preliminary data.</text>
</comment>
<organism evidence="1 2">
    <name type="scientific">Funneliformis mosseae</name>
    <name type="common">Endomycorrhizal fungus</name>
    <name type="synonym">Glomus mosseae</name>
    <dbReference type="NCBI Taxonomy" id="27381"/>
    <lineage>
        <taxon>Eukaryota</taxon>
        <taxon>Fungi</taxon>
        <taxon>Fungi incertae sedis</taxon>
        <taxon>Mucoromycota</taxon>
        <taxon>Glomeromycotina</taxon>
        <taxon>Glomeromycetes</taxon>
        <taxon>Glomerales</taxon>
        <taxon>Glomeraceae</taxon>
        <taxon>Funneliformis</taxon>
    </lineage>
</organism>
<keyword evidence="2" id="KW-1185">Reference proteome</keyword>
<dbReference type="AlphaFoldDB" id="A0A9N8VDY8"/>
<dbReference type="InterPro" id="IPR032675">
    <property type="entry name" value="LRR_dom_sf"/>
</dbReference>
<proteinExistence type="predicted"/>
<sequence>MAAASLPELCLERIFEYLRYDLKTQYSCILINRYWCSSLIAMLWENPFEMIKTKNKTKDNVRSNTYLINTYLIYLPKDTQIPIELHETSKQPLFNYASFLRYISIQNIKNSVGKWARFNETPKFKTFSSNLENNDTIGYIAEVLIKHLFTSSTYLKCVDLCREHLCPIPSVYELPNAETKLSQLQIFKCDDDKMTRFASKISRDIQHLEIRLKAKASFDQYYIPLKDFAMLIRAQRNLRKILIQYSPTIYSRDENVCLWDNLMNHTKSLVNIIFVGVKFGFQFPLGCLSKFHNLRRLTLVDCEIGNVYPLDYLLPFFDEDDDYQDNNPLLIRDIQSFHQVEFLSIRTSKIDINKIEILFRQAANSLRSLELLDLDHLKNLESFTQFFSNITRLTVGINARWKIVVSIVKSANLLQELYVHDERSEIFRNNLIERYMYKPMTADSFLCEVGKAMGEQVYMFRFTLDWYFYPNSLNTFLKRCNAKRLKILDFRKCKFFSNEHLNQVIEFCGGTLDYLYCEYHHTFTPTDLSRAKQVIRNVNC</sequence>
<accession>A0A9N8VDY8</accession>
<dbReference type="Gene3D" id="3.80.10.10">
    <property type="entry name" value="Ribonuclease Inhibitor"/>
    <property type="match status" value="1"/>
</dbReference>
<reference evidence="1" key="1">
    <citation type="submission" date="2021-06" db="EMBL/GenBank/DDBJ databases">
        <authorList>
            <person name="Kallberg Y."/>
            <person name="Tangrot J."/>
            <person name="Rosling A."/>
        </authorList>
    </citation>
    <scope>NUCLEOTIDE SEQUENCE</scope>
    <source>
        <strain evidence="1">87-6 pot B 2015</strain>
    </source>
</reference>
<protein>
    <submittedName>
        <fullName evidence="1">13956_t:CDS:1</fullName>
    </submittedName>
</protein>
<evidence type="ECO:0000313" key="2">
    <source>
        <dbReference type="Proteomes" id="UP000789375"/>
    </source>
</evidence>
<evidence type="ECO:0000313" key="1">
    <source>
        <dbReference type="EMBL" id="CAG8447491.1"/>
    </source>
</evidence>
<dbReference type="SUPFAM" id="SSF52047">
    <property type="entry name" value="RNI-like"/>
    <property type="match status" value="1"/>
</dbReference>
<gene>
    <name evidence="1" type="ORF">FMOSSE_LOCUS1279</name>
</gene>
<dbReference type="Proteomes" id="UP000789375">
    <property type="component" value="Unassembled WGS sequence"/>
</dbReference>